<dbReference type="AlphaFoldDB" id="S5MDZ4"/>
<dbReference type="RefSeq" id="WP_020836176.1">
    <property type="nucleotide sequence ID" value="NC_021833.1"/>
</dbReference>
<dbReference type="InParanoid" id="S5MDZ4"/>
<dbReference type="STRING" id="1276221.SDIMI_v3c02390"/>
<dbReference type="KEGG" id="sdi:SDIMI_v3c02390"/>
<evidence type="ECO:0008006" key="3">
    <source>
        <dbReference type="Google" id="ProtNLM"/>
    </source>
</evidence>
<dbReference type="OrthoDB" id="388008at2"/>
<evidence type="ECO:0000313" key="2">
    <source>
        <dbReference type="Proteomes" id="UP000014983"/>
    </source>
</evidence>
<dbReference type="HOGENOM" id="CLU_389270_0_0_14"/>
<dbReference type="Proteomes" id="UP000014983">
    <property type="component" value="Chromosome"/>
</dbReference>
<gene>
    <name evidence="1" type="ORF">SDIMI_v3c02390</name>
</gene>
<dbReference type="EMBL" id="CP005076">
    <property type="protein sequence ID" value="AGR41943.1"/>
    <property type="molecule type" value="Genomic_DNA"/>
</dbReference>
<dbReference type="PATRIC" id="fig|1276221.3.peg.236"/>
<sequence length="759" mass="90120">MAKKILLLLTIVLQFALTIFSLIIFINRDSLQRDVYLDFSLTSEMIRNFKGKKKMHAFSASANENYALYSPKEKSNSLENVEFYGDIQKYNYLNNNYSLDIWENDFDTAQIILLVNEKFDSLEISLNNENNLPEGLEINYGFNEFIYSSDYYLTGYRVNPFGINETLLVPEKITENKILTNVYKDRVYIINLSVFSKTLEKSEKIDLDFKIVGKIAEKEEEIIHNISLNLFDINYDAFKKAEYNTFYFPEWTSFYYNSVFNERNDNNNEDKYYGTPEFIEYELDFDEYIDFNWDMYWKNEYEGLAKIGMDSFQLRMSDLWNSNWNDEIEFHNPWKIRRKALNFIPWRYKGNQIDIENIKAPIKFEDIDKNIYIADEDWDSFDKYLNLLAEVGMKKGMLNSAKTGWGPLNNTLKIYDESTKKYFEVNSSANNSDGINFLNWWFNQFKKHIDDKRPKWFKDIKLYYYLDELDSGEVKATNNWLKAIDPNKEYLGMAFSDWERDIDYKRITQYDHADYAWVHFLDIYNDKNKNYMNFKEFRNKKGLYTGEYFLDSDSTFNLTRAEPGILGYMQAVLKNQGDPYFMKYALNGWEEGKSAWSSDFKDYSFIDLPYVSGDTIFSYPELDTIKNKAEILSRAEKWNEPKEKENFQGMAFNPSTRLLQLSVGTNYMNKIDYLMSKNFIPTTYLSENLDPTLKLGKKLSNTKFDLKYDKVNFPVKLNGYNLTSLEKYLKLYKKYDEIQGYKNIINKLKIATRIYLGGI</sequence>
<protein>
    <recommendedName>
        <fullName evidence="3">Glycoside hydrolase 123 C-terminal domain-containing protein</fullName>
    </recommendedName>
</protein>
<name>S5MDZ4_9MOLU</name>
<evidence type="ECO:0000313" key="1">
    <source>
        <dbReference type="EMBL" id="AGR41943.1"/>
    </source>
</evidence>
<organism evidence="1 2">
    <name type="scientific">Spiroplasma diminutum CUAS-1</name>
    <dbReference type="NCBI Taxonomy" id="1276221"/>
    <lineage>
        <taxon>Bacteria</taxon>
        <taxon>Bacillati</taxon>
        <taxon>Mycoplasmatota</taxon>
        <taxon>Mollicutes</taxon>
        <taxon>Entomoplasmatales</taxon>
        <taxon>Spiroplasmataceae</taxon>
        <taxon>Spiroplasma</taxon>
    </lineage>
</organism>
<reference evidence="1 2" key="1">
    <citation type="journal article" date="2013" name="Genome Biol. Evol.">
        <title>Comparison of metabolic capacities and inference of gene content evolution in mosquito-associated Spiroplasma diminutum and S. taiwanense.</title>
        <authorList>
            <person name="Lo W.S."/>
            <person name="Ku C."/>
            <person name="Chen L.L."/>
            <person name="Chang T.H."/>
            <person name="Kuo C.H."/>
        </authorList>
    </citation>
    <scope>NUCLEOTIDE SEQUENCE [LARGE SCALE GENOMIC DNA]</scope>
    <source>
        <strain evidence="1">CUAS-1</strain>
    </source>
</reference>
<proteinExistence type="predicted"/>
<keyword evidence="2" id="KW-1185">Reference proteome</keyword>
<accession>S5MDZ4</accession>